<proteinExistence type="predicted"/>
<dbReference type="SUPFAM" id="SSF49384">
    <property type="entry name" value="Carbohydrate-binding domain"/>
    <property type="match status" value="1"/>
</dbReference>
<evidence type="ECO:0000256" key="4">
    <source>
        <dbReference type="SAM" id="SignalP"/>
    </source>
</evidence>
<comment type="caution">
    <text evidence="6">The sequence shown here is derived from an EMBL/GenBank/DDBJ whole genome shotgun (WGS) entry which is preliminary data.</text>
</comment>
<evidence type="ECO:0000313" key="7">
    <source>
        <dbReference type="Proteomes" id="UP001519654"/>
    </source>
</evidence>
<keyword evidence="3" id="KW-0624">Polysaccharide degradation</keyword>
<name>A0ABS5YYH7_9ACTN</name>
<evidence type="ECO:0000256" key="1">
    <source>
        <dbReference type="ARBA" id="ARBA00022801"/>
    </source>
</evidence>
<keyword evidence="4" id="KW-0732">Signal</keyword>
<feature type="domain" description="CBM2" evidence="5">
    <location>
        <begin position="129"/>
        <end position="232"/>
    </location>
</feature>
<keyword evidence="2" id="KW-0326">Glycosidase</keyword>
<feature type="signal peptide" evidence="4">
    <location>
        <begin position="1"/>
        <end position="17"/>
    </location>
</feature>
<protein>
    <submittedName>
        <fullName evidence="6">Cellulose binding domain-containing protein</fullName>
    </submittedName>
</protein>
<dbReference type="Gene3D" id="2.60.40.290">
    <property type="match status" value="1"/>
</dbReference>
<dbReference type="InterPro" id="IPR018366">
    <property type="entry name" value="CBM2_CS"/>
</dbReference>
<dbReference type="SMART" id="SM00637">
    <property type="entry name" value="CBD_II"/>
    <property type="match status" value="1"/>
</dbReference>
<keyword evidence="7" id="KW-1185">Reference proteome</keyword>
<dbReference type="InterPro" id="IPR001919">
    <property type="entry name" value="CBD2"/>
</dbReference>
<dbReference type="Pfam" id="PF00553">
    <property type="entry name" value="CBM_2"/>
    <property type="match status" value="1"/>
</dbReference>
<dbReference type="InterPro" id="IPR008965">
    <property type="entry name" value="CBM2/CBM3_carb-bd_dom_sf"/>
</dbReference>
<evidence type="ECO:0000256" key="2">
    <source>
        <dbReference type="ARBA" id="ARBA00023295"/>
    </source>
</evidence>
<dbReference type="PROSITE" id="PS51173">
    <property type="entry name" value="CBM2"/>
    <property type="match status" value="1"/>
</dbReference>
<dbReference type="InterPro" id="IPR012291">
    <property type="entry name" value="CBM2_carb-bd_dom_sf"/>
</dbReference>
<dbReference type="PROSITE" id="PS00561">
    <property type="entry name" value="CBM2_A"/>
    <property type="match status" value="1"/>
</dbReference>
<feature type="chain" id="PRO_5046622191" evidence="4">
    <location>
        <begin position="18"/>
        <end position="232"/>
    </location>
</feature>
<reference evidence="6 7" key="1">
    <citation type="submission" date="2021-06" db="EMBL/GenBank/DDBJ databases">
        <title>Actinoplanes lichenicola sp. nov., and Actinoplanes ovalisporus sp. nov., isolated from lichen in Thailand.</title>
        <authorList>
            <person name="Saeng-In P."/>
            <person name="Kanchanasin P."/>
            <person name="Yuki M."/>
            <person name="Kudo T."/>
            <person name="Ohkuma M."/>
            <person name="Phongsopitanun W."/>
            <person name="Tanasupawat S."/>
        </authorList>
    </citation>
    <scope>NUCLEOTIDE SEQUENCE [LARGE SCALE GENOMIC DNA]</scope>
    <source>
        <strain evidence="6 7">NBRC 110975</strain>
    </source>
</reference>
<gene>
    <name evidence="6" type="ORF">KOI35_31960</name>
</gene>
<dbReference type="Proteomes" id="UP001519654">
    <property type="component" value="Unassembled WGS sequence"/>
</dbReference>
<evidence type="ECO:0000259" key="5">
    <source>
        <dbReference type="PROSITE" id="PS51173"/>
    </source>
</evidence>
<evidence type="ECO:0000313" key="6">
    <source>
        <dbReference type="EMBL" id="MBU2668136.1"/>
    </source>
</evidence>
<sequence>MVLAAVIFGGSGGTAAAAPAPAVTPAPTPPLTCPPVLPISGVASGATTDSVTISYYLFLSPPCGYNPPITVTLFAGADNARQWTDPVAEAVSGPERSGQVTIGDLAPDTQYWFRFTADGKRDPYVVGSARTTALACTATLTVSSAWTGGAVATVAVRNIGPDTLSTWRVSWRWSGDERITSLWNGVTTNGADGVTVANASWNGTLAPGATTTFGLLVDTSAPLGAITPTCTR</sequence>
<organism evidence="6 7">
    <name type="scientific">Paractinoplanes bogorensis</name>
    <dbReference type="NCBI Taxonomy" id="1610840"/>
    <lineage>
        <taxon>Bacteria</taxon>
        <taxon>Bacillati</taxon>
        <taxon>Actinomycetota</taxon>
        <taxon>Actinomycetes</taxon>
        <taxon>Micromonosporales</taxon>
        <taxon>Micromonosporaceae</taxon>
        <taxon>Paractinoplanes</taxon>
    </lineage>
</organism>
<keyword evidence="3" id="KW-0119">Carbohydrate metabolism</keyword>
<dbReference type="EMBL" id="JAHKKG010000010">
    <property type="protein sequence ID" value="MBU2668136.1"/>
    <property type="molecule type" value="Genomic_DNA"/>
</dbReference>
<keyword evidence="1" id="KW-0378">Hydrolase</keyword>
<accession>A0ABS5YYH7</accession>
<evidence type="ECO:0000256" key="3">
    <source>
        <dbReference type="ARBA" id="ARBA00023326"/>
    </source>
</evidence>